<evidence type="ECO:0000313" key="9">
    <source>
        <dbReference type="EMBL" id="MBI2876445.1"/>
    </source>
</evidence>
<evidence type="ECO:0000256" key="6">
    <source>
        <dbReference type="SAM" id="MobiDB-lite"/>
    </source>
</evidence>
<dbReference type="SMART" id="SM01245">
    <property type="entry name" value="Jag_N"/>
    <property type="match status" value="1"/>
</dbReference>
<dbReference type="SUPFAM" id="SSF54814">
    <property type="entry name" value="Prokaryotic type KH domain (KH-domain type II)"/>
    <property type="match status" value="1"/>
</dbReference>
<dbReference type="Pfam" id="PF01424">
    <property type="entry name" value="R3H"/>
    <property type="match status" value="1"/>
</dbReference>
<dbReference type="GO" id="GO:0005737">
    <property type="term" value="C:cytoplasm"/>
    <property type="evidence" value="ECO:0007669"/>
    <property type="project" value="UniProtKB-SubCell"/>
</dbReference>
<dbReference type="InterPro" id="IPR038008">
    <property type="entry name" value="Jag_KH"/>
</dbReference>
<keyword evidence="1 5" id="KW-0694">RNA-binding</keyword>
<dbReference type="AlphaFoldDB" id="A0A932G0L5"/>
<dbReference type="InterPro" id="IPR004044">
    <property type="entry name" value="KH_dom_type_2"/>
</dbReference>
<evidence type="ECO:0000259" key="8">
    <source>
        <dbReference type="PROSITE" id="PS51061"/>
    </source>
</evidence>
<accession>A0A932G0L5</accession>
<dbReference type="PROSITE" id="PS50823">
    <property type="entry name" value="KH_TYPE_2"/>
    <property type="match status" value="1"/>
</dbReference>
<evidence type="ECO:0000256" key="2">
    <source>
        <dbReference type="ARBA" id="ARBA00022960"/>
    </source>
</evidence>
<evidence type="ECO:0000256" key="5">
    <source>
        <dbReference type="HAMAP-Rule" id="MF_00867"/>
    </source>
</evidence>
<feature type="compositionally biased region" description="Basic and acidic residues" evidence="6">
    <location>
        <begin position="215"/>
        <end position="238"/>
    </location>
</feature>
<dbReference type="Gene3D" id="3.30.30.80">
    <property type="entry name" value="probable RNA-binding protein from clostridium symbiosum atcc 14940"/>
    <property type="match status" value="1"/>
</dbReference>
<dbReference type="SMART" id="SM00393">
    <property type="entry name" value="R3H"/>
    <property type="match status" value="1"/>
</dbReference>
<dbReference type="InterPro" id="IPR036867">
    <property type="entry name" value="R3H_dom_sf"/>
</dbReference>
<keyword evidence="3 5" id="KW-0143">Chaperone</keyword>
<comment type="function">
    <text evidence="5">A probable RNA chaperone. Forms a complex with KhpA which binds to cellular RNA and controls its expression. Plays a role in peptidoglycan (PG) homeostasis and cell length regulation.</text>
</comment>
<keyword evidence="5" id="KW-0963">Cytoplasm</keyword>
<dbReference type="GO" id="GO:0003723">
    <property type="term" value="F:RNA binding"/>
    <property type="evidence" value="ECO:0007669"/>
    <property type="project" value="UniProtKB-UniRule"/>
</dbReference>
<dbReference type="GO" id="GO:0071555">
    <property type="term" value="P:cell wall organization"/>
    <property type="evidence" value="ECO:0007669"/>
    <property type="project" value="UniProtKB-KW"/>
</dbReference>
<comment type="domain">
    <text evidence="5">Has an N-terminal Jag-N domain and 2 RNA-binding domains (KH and R3H).</text>
</comment>
<feature type="region of interest" description="Disordered" evidence="6">
    <location>
        <begin position="209"/>
        <end position="238"/>
    </location>
</feature>
<reference evidence="9" key="1">
    <citation type="submission" date="2020-07" db="EMBL/GenBank/DDBJ databases">
        <title>Huge and variable diversity of episymbiotic CPR bacteria and DPANN archaea in groundwater ecosystems.</title>
        <authorList>
            <person name="He C.Y."/>
            <person name="Keren R."/>
            <person name="Whittaker M."/>
            <person name="Farag I.F."/>
            <person name="Doudna J."/>
            <person name="Cate J.H.D."/>
            <person name="Banfield J.F."/>
        </authorList>
    </citation>
    <scope>NUCLEOTIDE SEQUENCE</scope>
    <source>
        <strain evidence="9">NC_groundwater_672_Ag_B-0.1um_62_36</strain>
    </source>
</reference>
<dbReference type="HAMAP" id="MF_00867">
    <property type="entry name" value="KhpB"/>
    <property type="match status" value="1"/>
</dbReference>
<dbReference type="PROSITE" id="PS51061">
    <property type="entry name" value="R3H"/>
    <property type="match status" value="1"/>
</dbReference>
<evidence type="ECO:0000256" key="4">
    <source>
        <dbReference type="ARBA" id="ARBA00023316"/>
    </source>
</evidence>
<proteinExistence type="inferred from homology"/>
<dbReference type="InterPro" id="IPR039247">
    <property type="entry name" value="KhpB"/>
</dbReference>
<dbReference type="Gene3D" id="3.30.300.20">
    <property type="match status" value="1"/>
</dbReference>
<comment type="similarity">
    <text evidence="5">Belongs to the KhpB RNA-binding protein family.</text>
</comment>
<dbReference type="EMBL" id="JACPRF010000187">
    <property type="protein sequence ID" value="MBI2876445.1"/>
    <property type="molecule type" value="Genomic_DNA"/>
</dbReference>
<evidence type="ECO:0000256" key="1">
    <source>
        <dbReference type="ARBA" id="ARBA00022884"/>
    </source>
</evidence>
<dbReference type="SMART" id="SM00322">
    <property type="entry name" value="KH"/>
    <property type="match status" value="1"/>
</dbReference>
<dbReference type="InterPro" id="IPR009019">
    <property type="entry name" value="KH_sf_prok-type"/>
</dbReference>
<name>A0A932G0L5_UNCTE</name>
<dbReference type="CDD" id="cd02414">
    <property type="entry name" value="KH-II_Jag"/>
    <property type="match status" value="1"/>
</dbReference>
<keyword evidence="4 5" id="KW-0961">Cell wall biogenesis/degradation</keyword>
<comment type="subunit">
    <text evidence="5">Forms a complex with KhpA.</text>
</comment>
<dbReference type="GO" id="GO:0008360">
    <property type="term" value="P:regulation of cell shape"/>
    <property type="evidence" value="ECO:0007669"/>
    <property type="project" value="UniProtKB-KW"/>
</dbReference>
<keyword evidence="2 5" id="KW-0133">Cell shape</keyword>
<dbReference type="GO" id="GO:0009252">
    <property type="term" value="P:peptidoglycan biosynthetic process"/>
    <property type="evidence" value="ECO:0007669"/>
    <property type="project" value="UniProtKB-UniRule"/>
</dbReference>
<dbReference type="PANTHER" id="PTHR35800">
    <property type="entry name" value="PROTEIN JAG"/>
    <property type="match status" value="1"/>
</dbReference>
<evidence type="ECO:0000313" key="10">
    <source>
        <dbReference type="Proteomes" id="UP000769766"/>
    </source>
</evidence>
<dbReference type="NCBIfam" id="NF041568">
    <property type="entry name" value="Jag_EloR"/>
    <property type="match status" value="1"/>
</dbReference>
<dbReference type="InterPro" id="IPR032782">
    <property type="entry name" value="KhpB_N"/>
</dbReference>
<sequence>MDWVEEEGRTKEKALEKALKKMGVTRDEVTVELIQENKGMMAYLGDRSVKLRVSLIRHEEPKEKSSLERAKGMLEAILQRMGIEGAVEGEQQGNEVHLNIRSDKGGLIIGRRGETIDALQHVLSKILNKQGQERTKVLLNTEGYRERRKERIRRLAEQLATKVKETGQAETLEEMSSQDRKVIYLTLQGDDRIQTESQGDGLFKNVIISLRSQRQTRERGPGREKGPGRDPETRGGAD</sequence>
<evidence type="ECO:0000256" key="3">
    <source>
        <dbReference type="ARBA" id="ARBA00023186"/>
    </source>
</evidence>
<organism evidence="9 10">
    <name type="scientific">Tectimicrobiota bacterium</name>
    <dbReference type="NCBI Taxonomy" id="2528274"/>
    <lineage>
        <taxon>Bacteria</taxon>
        <taxon>Pseudomonadati</taxon>
        <taxon>Nitrospinota/Tectimicrobiota group</taxon>
        <taxon>Candidatus Tectimicrobiota</taxon>
    </lineage>
</organism>
<gene>
    <name evidence="5" type="primary">khpB</name>
    <name evidence="5" type="synonym">eloR</name>
    <name evidence="9" type="ORF">HYY20_06150</name>
</gene>
<dbReference type="InterPro" id="IPR015946">
    <property type="entry name" value="KH_dom-like_a/b"/>
</dbReference>
<feature type="domain" description="KH type-2" evidence="7">
    <location>
        <begin position="70"/>
        <end position="145"/>
    </location>
</feature>
<dbReference type="Pfam" id="PF14804">
    <property type="entry name" value="Jag_N"/>
    <property type="match status" value="1"/>
</dbReference>
<dbReference type="Proteomes" id="UP000769766">
    <property type="component" value="Unassembled WGS sequence"/>
</dbReference>
<dbReference type="Pfam" id="PF13083">
    <property type="entry name" value="KH_KhpA-B"/>
    <property type="match status" value="1"/>
</dbReference>
<dbReference type="InterPro" id="IPR001374">
    <property type="entry name" value="R3H_dom"/>
</dbReference>
<dbReference type="InterPro" id="IPR004087">
    <property type="entry name" value="KH_dom"/>
</dbReference>
<comment type="subcellular location">
    <subcellularLocation>
        <location evidence="5">Cytoplasm</location>
    </subcellularLocation>
</comment>
<dbReference type="PANTHER" id="PTHR35800:SF1">
    <property type="entry name" value="RNA-BINDING PROTEIN KHPB"/>
    <property type="match status" value="1"/>
</dbReference>
<dbReference type="Gene3D" id="3.30.1370.50">
    <property type="entry name" value="R3H-like domain"/>
    <property type="match status" value="1"/>
</dbReference>
<feature type="domain" description="R3H" evidence="8">
    <location>
        <begin position="146"/>
        <end position="212"/>
    </location>
</feature>
<dbReference type="InterPro" id="IPR038247">
    <property type="entry name" value="Jag_N_dom_sf"/>
</dbReference>
<comment type="caution">
    <text evidence="5">Lacks conserved residue(s) required for the propagation of feature annotation.</text>
</comment>
<comment type="caution">
    <text evidence="9">The sequence shown here is derived from an EMBL/GenBank/DDBJ whole genome shotgun (WGS) entry which is preliminary data.</text>
</comment>
<protein>
    <recommendedName>
        <fullName evidence="5">RNA-binding protein KhpB</fullName>
    </recommendedName>
    <alternativeName>
        <fullName evidence="5">RNA-binding protein EloR</fullName>
    </alternativeName>
</protein>
<evidence type="ECO:0000259" key="7">
    <source>
        <dbReference type="PROSITE" id="PS50823"/>
    </source>
</evidence>